<proteinExistence type="predicted"/>
<feature type="compositionally biased region" description="Polar residues" evidence="6">
    <location>
        <begin position="17"/>
        <end position="27"/>
    </location>
</feature>
<evidence type="ECO:0000256" key="2">
    <source>
        <dbReference type="ARBA" id="ARBA00022448"/>
    </source>
</evidence>
<dbReference type="InterPro" id="IPR011701">
    <property type="entry name" value="MFS"/>
</dbReference>
<feature type="transmembrane region" description="Helical" evidence="7">
    <location>
        <begin position="447"/>
        <end position="471"/>
    </location>
</feature>
<feature type="compositionally biased region" description="Acidic residues" evidence="6">
    <location>
        <begin position="72"/>
        <end position="84"/>
    </location>
</feature>
<accession>A0A1Y6LV29</accession>
<evidence type="ECO:0000313" key="10">
    <source>
        <dbReference type="Proteomes" id="UP000215453"/>
    </source>
</evidence>
<dbReference type="FunFam" id="1.20.1250.20:FF:000013">
    <property type="entry name" value="MFS general substrate transporter"/>
    <property type="match status" value="1"/>
</dbReference>
<evidence type="ECO:0000256" key="7">
    <source>
        <dbReference type="SAM" id="Phobius"/>
    </source>
</evidence>
<feature type="transmembrane region" description="Helical" evidence="7">
    <location>
        <begin position="161"/>
        <end position="180"/>
    </location>
</feature>
<feature type="domain" description="Major facilitator superfamily (MFS) profile" evidence="8">
    <location>
        <begin position="122"/>
        <end position="554"/>
    </location>
</feature>
<dbReference type="GO" id="GO:0022857">
    <property type="term" value="F:transmembrane transporter activity"/>
    <property type="evidence" value="ECO:0007669"/>
    <property type="project" value="InterPro"/>
</dbReference>
<evidence type="ECO:0000259" key="8">
    <source>
        <dbReference type="PROSITE" id="PS50850"/>
    </source>
</evidence>
<feature type="transmembrane region" description="Helical" evidence="7">
    <location>
        <begin position="483"/>
        <end position="501"/>
    </location>
</feature>
<feature type="transmembrane region" description="Helical" evidence="7">
    <location>
        <begin position="187"/>
        <end position="206"/>
    </location>
</feature>
<dbReference type="Pfam" id="PF07690">
    <property type="entry name" value="MFS_1"/>
    <property type="match status" value="1"/>
</dbReference>
<feature type="compositionally biased region" description="Acidic residues" evidence="6">
    <location>
        <begin position="32"/>
        <end position="51"/>
    </location>
</feature>
<feature type="transmembrane region" description="Helical" evidence="7">
    <location>
        <begin position="118"/>
        <end position="135"/>
    </location>
</feature>
<feature type="transmembrane region" description="Helical" evidence="7">
    <location>
        <begin position="355"/>
        <end position="379"/>
    </location>
</feature>
<feature type="transmembrane region" description="Helical" evidence="7">
    <location>
        <begin position="212"/>
        <end position="235"/>
    </location>
</feature>
<feature type="transmembrane region" description="Helical" evidence="7">
    <location>
        <begin position="422"/>
        <end position="441"/>
    </location>
</feature>
<evidence type="ECO:0000256" key="6">
    <source>
        <dbReference type="SAM" id="MobiDB-lite"/>
    </source>
</evidence>
<feature type="transmembrane region" description="Helical" evidence="7">
    <location>
        <begin position="279"/>
        <end position="301"/>
    </location>
</feature>
<dbReference type="InterPro" id="IPR036259">
    <property type="entry name" value="MFS_trans_sf"/>
</dbReference>
<keyword evidence="5 7" id="KW-0472">Membrane</keyword>
<dbReference type="PANTHER" id="PTHR43791">
    <property type="entry name" value="PERMEASE-RELATED"/>
    <property type="match status" value="1"/>
</dbReference>
<feature type="transmembrane region" description="Helical" evidence="7">
    <location>
        <begin position="391"/>
        <end position="410"/>
    </location>
</feature>
<feature type="transmembrane region" description="Helical" evidence="7">
    <location>
        <begin position="247"/>
        <end position="267"/>
    </location>
</feature>
<evidence type="ECO:0000256" key="5">
    <source>
        <dbReference type="ARBA" id="ARBA00023136"/>
    </source>
</evidence>
<keyword evidence="4 7" id="KW-1133">Transmembrane helix</keyword>
<dbReference type="Proteomes" id="UP000215453">
    <property type="component" value="Chromosome 9"/>
</dbReference>
<dbReference type="AlphaFoldDB" id="A0A1Y6LV29"/>
<dbReference type="InterPro" id="IPR020846">
    <property type="entry name" value="MFS_dom"/>
</dbReference>
<keyword evidence="3 7" id="KW-0812">Transmembrane</keyword>
<comment type="subcellular location">
    <subcellularLocation>
        <location evidence="1">Membrane</location>
        <topology evidence="1">Multi-pass membrane protein</topology>
    </subcellularLocation>
</comment>
<keyword evidence="2" id="KW-0813">Transport</keyword>
<evidence type="ECO:0000313" key="9">
    <source>
        <dbReference type="EMBL" id="SMY27479.1"/>
    </source>
</evidence>
<evidence type="ECO:0000256" key="3">
    <source>
        <dbReference type="ARBA" id="ARBA00022692"/>
    </source>
</evidence>
<reference evidence="9 10" key="1">
    <citation type="submission" date="2016-10" db="EMBL/GenBank/DDBJ databases">
        <authorList>
            <person name="Varghese N."/>
        </authorList>
    </citation>
    <scope>NUCLEOTIDE SEQUENCE [LARGE SCALE GENOMIC DNA]</scope>
</reference>
<organism evidence="9 10">
    <name type="scientific">Zymoseptoria tritici ST99CH_1A5</name>
    <dbReference type="NCBI Taxonomy" id="1276529"/>
    <lineage>
        <taxon>Eukaryota</taxon>
        <taxon>Fungi</taxon>
        <taxon>Dikarya</taxon>
        <taxon>Ascomycota</taxon>
        <taxon>Pezizomycotina</taxon>
        <taxon>Dothideomycetes</taxon>
        <taxon>Dothideomycetidae</taxon>
        <taxon>Mycosphaerellales</taxon>
        <taxon>Mycosphaerellaceae</taxon>
        <taxon>Zymoseptoria</taxon>
    </lineage>
</organism>
<dbReference type="FunFam" id="1.20.1250.20:FF:000018">
    <property type="entry name" value="MFS transporter permease"/>
    <property type="match status" value="1"/>
</dbReference>
<name>A0A1Y6LV29_ZYMTR</name>
<dbReference type="EMBL" id="LT882684">
    <property type="protein sequence ID" value="SMY27479.1"/>
    <property type="molecule type" value="Genomic_DNA"/>
</dbReference>
<feature type="transmembrane region" description="Helical" evidence="7">
    <location>
        <begin position="513"/>
        <end position="533"/>
    </location>
</feature>
<evidence type="ECO:0000256" key="1">
    <source>
        <dbReference type="ARBA" id="ARBA00004141"/>
    </source>
</evidence>
<feature type="region of interest" description="Disordered" evidence="6">
    <location>
        <begin position="1"/>
        <end position="95"/>
    </location>
</feature>
<sequence length="554" mass="62135">MAYQPVATLDDKPESRIPSSQSSTSARFTPDFDSDDEEDGGGLEDLEDEEGYELREIRHGQQGEEDHTLGGADEEEDEHSDDGADVPLAGQRRRRRTDSVQSFELYTPDEEIRVRRKLDIRLVLFVAMLYMVSFLDRTNVGNANVAGLSTSLHLSTSQFEWLLRAFYVSYVLFEWMTICYTLFPPHIYIASCVFFWGLLACLQSFATNFAFLLVLRVLLGIAEAAFVGMPIYLSFFFRRDELALRTGMFIAAAPLASSFSGFLAYAIMRFGDILPISNWRVLFFLEGAPALLVAIVAWYWLPDRPSTARWLTARERKVATLRMRSETTSSEPTKFATHSIQWSTILSPLLNPLSYLPALMFFACNVAFSSMPVFMPLILTDMGFPPLTSQALSAPPYLLAFLAILLTAYLSDRHHTRTVPMVFHALLAMSGYTLLALARTLHFGVWTRYACVFPVCAGFFSCVTVVITWTVNNQRTAAEKGTGVGILQFIGQLGPFVGTGLYPKEDGPYFERGMVVCAVCMLCVAGLAGGYCWMLKKENRRRQAHSKNGFIYIT</sequence>
<evidence type="ECO:0000256" key="4">
    <source>
        <dbReference type="ARBA" id="ARBA00022989"/>
    </source>
</evidence>
<feature type="compositionally biased region" description="Basic and acidic residues" evidence="6">
    <location>
        <begin position="52"/>
        <end position="68"/>
    </location>
</feature>
<gene>
    <name evidence="9" type="ORF">ZT1A5_G8924</name>
</gene>
<dbReference type="Gene3D" id="1.20.1250.20">
    <property type="entry name" value="MFS general substrate transporter like domains"/>
    <property type="match status" value="2"/>
</dbReference>
<dbReference type="SUPFAM" id="SSF103473">
    <property type="entry name" value="MFS general substrate transporter"/>
    <property type="match status" value="1"/>
</dbReference>
<protein>
    <recommendedName>
        <fullName evidence="8">Major facilitator superfamily (MFS) profile domain-containing protein</fullName>
    </recommendedName>
</protein>
<dbReference type="GO" id="GO:0016020">
    <property type="term" value="C:membrane"/>
    <property type="evidence" value="ECO:0007669"/>
    <property type="project" value="UniProtKB-SubCell"/>
</dbReference>
<dbReference type="PANTHER" id="PTHR43791:SF27">
    <property type="entry name" value="TRANSPORTER, PUTATIVE (AFU_ORTHOLOGUE AFUA_2G15730)-RELATED"/>
    <property type="match status" value="1"/>
</dbReference>
<dbReference type="PROSITE" id="PS50850">
    <property type="entry name" value="MFS"/>
    <property type="match status" value="1"/>
</dbReference>